<reference evidence="2 3" key="1">
    <citation type="journal article" date="2015" name="Antonie Van Leeuwenhoek">
        <title>Oricola cellulosilytica gen. nov., sp. nov., a cellulose-degrading bacterium of the family Phyllobacteriaceae isolated from surface seashore water, and emended descriptions of Mesorhizobium loti and Phyllobacterium myrsinacearum.</title>
        <authorList>
            <person name="Hameed A."/>
            <person name="Shahina M."/>
            <person name="Lai W.A."/>
            <person name="Lin S.Y."/>
            <person name="Young L.S."/>
            <person name="Liu Y.C."/>
            <person name="Hsu Y.H."/>
            <person name="Young C.C."/>
        </authorList>
    </citation>
    <scope>NUCLEOTIDE SEQUENCE [LARGE SCALE GENOMIC DNA]</scope>
    <source>
        <strain evidence="2 3">KCTC 52183</strain>
    </source>
</reference>
<protein>
    <submittedName>
        <fullName evidence="2">N-acetyltransferase</fullName>
    </submittedName>
</protein>
<feature type="domain" description="N-acetyltransferase" evidence="1">
    <location>
        <begin position="9"/>
        <end position="179"/>
    </location>
</feature>
<dbReference type="RefSeq" id="WP_131566989.1">
    <property type="nucleotide sequence ID" value="NZ_JAINFK010000004.1"/>
</dbReference>
<dbReference type="InterPro" id="IPR000182">
    <property type="entry name" value="GNAT_dom"/>
</dbReference>
<evidence type="ECO:0000313" key="3">
    <source>
        <dbReference type="Proteomes" id="UP000291301"/>
    </source>
</evidence>
<accession>A0A4R0PD28</accession>
<dbReference type="Pfam" id="PF13302">
    <property type="entry name" value="Acetyltransf_3"/>
    <property type="match status" value="1"/>
</dbReference>
<dbReference type="Gene3D" id="3.40.630.30">
    <property type="match status" value="1"/>
</dbReference>
<dbReference type="GO" id="GO:0016747">
    <property type="term" value="F:acyltransferase activity, transferring groups other than amino-acyl groups"/>
    <property type="evidence" value="ECO:0007669"/>
    <property type="project" value="InterPro"/>
</dbReference>
<dbReference type="Proteomes" id="UP000291301">
    <property type="component" value="Unassembled WGS sequence"/>
</dbReference>
<keyword evidence="2" id="KW-0808">Transferase</keyword>
<organism evidence="2 3">
    <name type="scientific">Oricola cellulosilytica</name>
    <dbReference type="NCBI Taxonomy" id="1429082"/>
    <lineage>
        <taxon>Bacteria</taxon>
        <taxon>Pseudomonadati</taxon>
        <taxon>Pseudomonadota</taxon>
        <taxon>Alphaproteobacteria</taxon>
        <taxon>Hyphomicrobiales</taxon>
        <taxon>Ahrensiaceae</taxon>
        <taxon>Oricola</taxon>
    </lineage>
</organism>
<keyword evidence="3" id="KW-1185">Reference proteome</keyword>
<name>A0A4R0PD28_9HYPH</name>
<dbReference type="EMBL" id="SJST01000002">
    <property type="protein sequence ID" value="TCD15196.1"/>
    <property type="molecule type" value="Genomic_DNA"/>
</dbReference>
<evidence type="ECO:0000259" key="1">
    <source>
        <dbReference type="PROSITE" id="PS51186"/>
    </source>
</evidence>
<dbReference type="InterPro" id="IPR016181">
    <property type="entry name" value="Acyl_CoA_acyltransferase"/>
</dbReference>
<sequence length="198" mass="22754">MIRLETDRLVLRPWTDTDGDLFFEINSDPEVMEFFVFRRTRPEADELLAKWVADADATLGFHAMELRTSGECLGFCGLQLAHVEPHLPTKAVEIGWRLAKRHWGKGYVTEAAVKWTGYGLADLGLPEIVSYAAQDNRRSTAVMEQLGMRRDASGDFDHPRVPDTHPHLKRHVLYRITAEEWRKQQKAGNPVPSRFRDR</sequence>
<dbReference type="PANTHER" id="PTHR43792">
    <property type="entry name" value="GNAT FAMILY, PUTATIVE (AFU_ORTHOLOGUE AFUA_3G00765)-RELATED-RELATED"/>
    <property type="match status" value="1"/>
</dbReference>
<dbReference type="AlphaFoldDB" id="A0A4R0PD28"/>
<proteinExistence type="predicted"/>
<evidence type="ECO:0000313" key="2">
    <source>
        <dbReference type="EMBL" id="TCD15196.1"/>
    </source>
</evidence>
<comment type="caution">
    <text evidence="2">The sequence shown here is derived from an EMBL/GenBank/DDBJ whole genome shotgun (WGS) entry which is preliminary data.</text>
</comment>
<gene>
    <name evidence="2" type="ORF">E0D97_06520</name>
</gene>
<dbReference type="OrthoDB" id="6293260at2"/>
<dbReference type="PANTHER" id="PTHR43792:SF1">
    <property type="entry name" value="N-ACETYLTRANSFERASE DOMAIN-CONTAINING PROTEIN"/>
    <property type="match status" value="1"/>
</dbReference>
<dbReference type="InterPro" id="IPR051531">
    <property type="entry name" value="N-acetyltransferase"/>
</dbReference>
<dbReference type="SUPFAM" id="SSF55729">
    <property type="entry name" value="Acyl-CoA N-acyltransferases (Nat)"/>
    <property type="match status" value="1"/>
</dbReference>
<dbReference type="PROSITE" id="PS51186">
    <property type="entry name" value="GNAT"/>
    <property type="match status" value="1"/>
</dbReference>